<dbReference type="RefSeq" id="XP_021766793.1">
    <property type="nucleotide sequence ID" value="XM_021911101.1"/>
</dbReference>
<dbReference type="EnsemblPlants" id="AUR62021863-RA">
    <property type="protein sequence ID" value="AUR62021863-RA:cds"/>
    <property type="gene ID" value="AUR62021863"/>
</dbReference>
<evidence type="ECO:0000256" key="3">
    <source>
        <dbReference type="ARBA" id="ARBA00022692"/>
    </source>
</evidence>
<evidence type="ECO:0000313" key="7">
    <source>
        <dbReference type="EnsemblPlants" id="AUR62021863-RA:cds"/>
    </source>
</evidence>
<comment type="similarity">
    <text evidence="2">Belongs to the major facilitator superfamily. Proton-dependent oligopeptide transporter (POT/PTR) (TC 2.A.17) family.</text>
</comment>
<evidence type="ECO:0000313" key="8">
    <source>
        <dbReference type="Proteomes" id="UP000596660"/>
    </source>
</evidence>
<feature type="transmembrane region" description="Helical" evidence="6">
    <location>
        <begin position="302"/>
        <end position="321"/>
    </location>
</feature>
<sequence>MEYIGILIRLQKWVNLFSGYILWLMMVYLTDVWELKLIHAAAIINIWMGFIKILPIVFAYLADAFLGNSFVVLFSSFSSMIGLGLIWMSTPPILGKSNGNCTQYKPECIGEQQKQLFYSGLVFTALGMAALSACYAPFAQEQAEEAAASNSTRRVGWCRTHLVAFAALLIAAFVKPWAILFGICAILGVVSFFFCLIFRVCLGVGNPAPRPQGSPLTTIFRVLFVAASKSFCSRPKDTNELYENSDDSLRELLPHTNGLRCLDKAAIIEAEPVLEQQEKKRWSLCKVTEVEETKLFIRTIPIWMTFIVCGFVSSLGATYFLEQANHLDRRVGKAKAPLILFYWFYDHFRKSFTKGFLPTMASSTRRYISRIGIAAAMIYATLACIAAAKIETRRLGVVKSHDLIDKPNERVPMTVFWLLFQFVLLGCHDGIHRLSAYGLSLDQAPKSMVKYFNLFARGFFGLGVMGSVVLVDIVGKISEKRTGTNWFQTTLNASRLDNYYWVLASLGAVNLVIYIVAACFYRYRVPRDGQLAEGLLPVGFMDDDHI</sequence>
<reference evidence="7" key="2">
    <citation type="submission" date="2021-03" db="UniProtKB">
        <authorList>
            <consortium name="EnsemblPlants"/>
        </authorList>
    </citation>
    <scope>IDENTIFICATION</scope>
</reference>
<dbReference type="InterPro" id="IPR000109">
    <property type="entry name" value="POT_fam"/>
</dbReference>
<evidence type="ECO:0000256" key="5">
    <source>
        <dbReference type="ARBA" id="ARBA00023136"/>
    </source>
</evidence>
<keyword evidence="4 6" id="KW-1133">Transmembrane helix</keyword>
<dbReference type="GO" id="GO:0016020">
    <property type="term" value="C:membrane"/>
    <property type="evidence" value="ECO:0007669"/>
    <property type="project" value="UniProtKB-SubCell"/>
</dbReference>
<evidence type="ECO:0000256" key="2">
    <source>
        <dbReference type="ARBA" id="ARBA00005982"/>
    </source>
</evidence>
<dbReference type="InterPro" id="IPR036259">
    <property type="entry name" value="MFS_trans_sf"/>
</dbReference>
<dbReference type="OMA" id="NCCINSA"/>
<keyword evidence="5 6" id="KW-0472">Membrane</keyword>
<dbReference type="OrthoDB" id="1181826at2759"/>
<dbReference type="Gramene" id="AUR62021863-RA">
    <property type="protein sequence ID" value="AUR62021863-RA:cds"/>
    <property type="gene ID" value="AUR62021863"/>
</dbReference>
<protein>
    <submittedName>
        <fullName evidence="7">Uncharacterized protein</fullName>
    </submittedName>
</protein>
<dbReference type="KEGG" id="cqi:110731256"/>
<feature type="transmembrane region" description="Helical" evidence="6">
    <location>
        <begin position="180"/>
        <end position="202"/>
    </location>
</feature>
<feature type="transmembrane region" description="Helical" evidence="6">
    <location>
        <begin position="451"/>
        <end position="471"/>
    </location>
</feature>
<feature type="transmembrane region" description="Helical" evidence="6">
    <location>
        <begin position="156"/>
        <end position="174"/>
    </location>
</feature>
<keyword evidence="3 6" id="KW-0812">Transmembrane</keyword>
<dbReference type="Gene3D" id="1.20.1250.20">
    <property type="entry name" value="MFS general substrate transporter like domains"/>
    <property type="match status" value="1"/>
</dbReference>
<dbReference type="GeneID" id="110731256"/>
<dbReference type="Pfam" id="PF00854">
    <property type="entry name" value="PTR2"/>
    <property type="match status" value="1"/>
</dbReference>
<gene>
    <name evidence="7" type="primary">LOC110731256</name>
</gene>
<name>A0A803M1N1_CHEQI</name>
<keyword evidence="8" id="KW-1185">Reference proteome</keyword>
<feature type="transmembrane region" description="Helical" evidence="6">
    <location>
        <begin position="116"/>
        <end position="136"/>
    </location>
</feature>
<feature type="transmembrane region" description="Helical" evidence="6">
    <location>
        <begin position="69"/>
        <end position="88"/>
    </location>
</feature>
<dbReference type="Proteomes" id="UP000596660">
    <property type="component" value="Unplaced"/>
</dbReference>
<reference evidence="7" key="1">
    <citation type="journal article" date="2017" name="Nature">
        <title>The genome of Chenopodium quinoa.</title>
        <authorList>
            <person name="Jarvis D.E."/>
            <person name="Ho Y.S."/>
            <person name="Lightfoot D.J."/>
            <person name="Schmoeckel S.M."/>
            <person name="Li B."/>
            <person name="Borm T.J.A."/>
            <person name="Ohyanagi H."/>
            <person name="Mineta K."/>
            <person name="Michell C.T."/>
            <person name="Saber N."/>
            <person name="Kharbatia N.M."/>
            <person name="Rupper R.R."/>
            <person name="Sharp A.R."/>
            <person name="Dally N."/>
            <person name="Boughton B.A."/>
            <person name="Woo Y.H."/>
            <person name="Gao G."/>
            <person name="Schijlen E.G.W.M."/>
            <person name="Guo X."/>
            <person name="Momin A.A."/>
            <person name="Negrao S."/>
            <person name="Al-Babili S."/>
            <person name="Gehring C."/>
            <person name="Roessner U."/>
            <person name="Jung C."/>
            <person name="Murphy K."/>
            <person name="Arold S.T."/>
            <person name="Gojobori T."/>
            <person name="van der Linden C.G."/>
            <person name="van Loo E.N."/>
            <person name="Jellen E.N."/>
            <person name="Maughan P.J."/>
            <person name="Tester M."/>
        </authorList>
    </citation>
    <scope>NUCLEOTIDE SEQUENCE [LARGE SCALE GENOMIC DNA]</scope>
    <source>
        <strain evidence="7">cv. PI 614886</strain>
    </source>
</reference>
<feature type="transmembrane region" description="Helical" evidence="6">
    <location>
        <begin position="367"/>
        <end position="390"/>
    </location>
</feature>
<dbReference type="PANTHER" id="PTHR11654">
    <property type="entry name" value="OLIGOPEPTIDE TRANSPORTER-RELATED"/>
    <property type="match status" value="1"/>
</dbReference>
<evidence type="ECO:0000256" key="1">
    <source>
        <dbReference type="ARBA" id="ARBA00004141"/>
    </source>
</evidence>
<comment type="subcellular location">
    <subcellularLocation>
        <location evidence="1">Membrane</location>
        <topology evidence="1">Multi-pass membrane protein</topology>
    </subcellularLocation>
</comment>
<proteinExistence type="inferred from homology"/>
<organism evidence="7 8">
    <name type="scientific">Chenopodium quinoa</name>
    <name type="common">Quinoa</name>
    <dbReference type="NCBI Taxonomy" id="63459"/>
    <lineage>
        <taxon>Eukaryota</taxon>
        <taxon>Viridiplantae</taxon>
        <taxon>Streptophyta</taxon>
        <taxon>Embryophyta</taxon>
        <taxon>Tracheophyta</taxon>
        <taxon>Spermatophyta</taxon>
        <taxon>Magnoliopsida</taxon>
        <taxon>eudicotyledons</taxon>
        <taxon>Gunneridae</taxon>
        <taxon>Pentapetalae</taxon>
        <taxon>Caryophyllales</taxon>
        <taxon>Chenopodiaceae</taxon>
        <taxon>Chenopodioideae</taxon>
        <taxon>Atripliceae</taxon>
        <taxon>Chenopodium</taxon>
    </lineage>
</organism>
<evidence type="ECO:0000256" key="6">
    <source>
        <dbReference type="SAM" id="Phobius"/>
    </source>
</evidence>
<dbReference type="SUPFAM" id="SSF103473">
    <property type="entry name" value="MFS general substrate transporter"/>
    <property type="match status" value="1"/>
</dbReference>
<dbReference type="GO" id="GO:0022857">
    <property type="term" value="F:transmembrane transporter activity"/>
    <property type="evidence" value="ECO:0007669"/>
    <property type="project" value="InterPro"/>
</dbReference>
<dbReference type="AlphaFoldDB" id="A0A803M1N1"/>
<feature type="transmembrane region" description="Helical" evidence="6">
    <location>
        <begin position="42"/>
        <end position="62"/>
    </location>
</feature>
<evidence type="ECO:0000256" key="4">
    <source>
        <dbReference type="ARBA" id="ARBA00022989"/>
    </source>
</evidence>
<feature type="transmembrane region" description="Helical" evidence="6">
    <location>
        <begin position="12"/>
        <end position="30"/>
    </location>
</feature>
<feature type="transmembrane region" description="Helical" evidence="6">
    <location>
        <begin position="499"/>
        <end position="523"/>
    </location>
</feature>
<accession>A0A803M1N1</accession>